<evidence type="ECO:0000259" key="5">
    <source>
        <dbReference type="Pfam" id="PF10412"/>
    </source>
</evidence>
<evidence type="ECO:0000313" key="7">
    <source>
        <dbReference type="Proteomes" id="UP000509414"/>
    </source>
</evidence>
<keyword evidence="3" id="KW-0067">ATP-binding</keyword>
<dbReference type="SUPFAM" id="SSF52540">
    <property type="entry name" value="P-loop containing nucleoside triphosphate hydrolases"/>
    <property type="match status" value="1"/>
</dbReference>
<proteinExistence type="inferred from homology"/>
<dbReference type="PANTHER" id="PTHR30121">
    <property type="entry name" value="UNCHARACTERIZED PROTEIN YJGR-RELATED"/>
    <property type="match status" value="1"/>
</dbReference>
<reference evidence="6 7" key="1">
    <citation type="submission" date="2020-02" db="EMBL/GenBank/DDBJ databases">
        <title>Complete genome sequence of the novel Campylobacter species Candidatus Campylobacter infans.</title>
        <authorList>
            <person name="Duim B."/>
            <person name="Zomer A."/>
            <person name="van der Graaf L."/>
            <person name="Wagenaar J."/>
        </authorList>
    </citation>
    <scope>NUCLEOTIDE SEQUENCE [LARGE SCALE GENOMIC DNA]</scope>
    <source>
        <strain evidence="6 7">19S00001</strain>
    </source>
</reference>
<feature type="domain" description="CagE TrbE VirB component of type IV transporter system central" evidence="4">
    <location>
        <begin position="209"/>
        <end position="406"/>
    </location>
</feature>
<organism evidence="6 7">
    <name type="scientific">Candidatus Campylobacter infans</name>
    <dbReference type="NCBI Taxonomy" id="2561898"/>
    <lineage>
        <taxon>Bacteria</taxon>
        <taxon>Pseudomonadati</taxon>
        <taxon>Campylobacterota</taxon>
        <taxon>Epsilonproteobacteria</taxon>
        <taxon>Campylobacterales</taxon>
        <taxon>Campylobacteraceae</taxon>
        <taxon>Campylobacter</taxon>
    </lineage>
</organism>
<dbReference type="AlphaFoldDB" id="A0A7H9CGB9"/>
<dbReference type="InterPro" id="IPR018145">
    <property type="entry name" value="CagE_TrbE_VirB_cntrl_dom"/>
</dbReference>
<evidence type="ECO:0000256" key="3">
    <source>
        <dbReference type="ARBA" id="ARBA00022840"/>
    </source>
</evidence>
<evidence type="ECO:0000313" key="6">
    <source>
        <dbReference type="EMBL" id="QLI05136.1"/>
    </source>
</evidence>
<dbReference type="GO" id="GO:0005524">
    <property type="term" value="F:ATP binding"/>
    <property type="evidence" value="ECO:0007669"/>
    <property type="project" value="UniProtKB-KW"/>
</dbReference>
<dbReference type="KEGG" id="cinf:CINF_0614"/>
<dbReference type="RefSeq" id="WP_179975710.1">
    <property type="nucleotide sequence ID" value="NZ_CP049075.1"/>
</dbReference>
<comment type="similarity">
    <text evidence="1">Belongs to the TrbE/VirB4 family.</text>
</comment>
<sequence length="818" mass="93885">MGGLFHLLFKKNSNNNKKESNEQQNKTQQSKLNINRTVDKILTSFQPKVYSMAEEMNICAKISEEVIATQDGNLAIGFELLGTSYAALTLEEEAQLIQNKVEFFNKINSQLEINIVTEKKLSKSTSILRNSTNEYANEIIKKYGSFNQDIYNIRYFLIVSTTKKILTGSLESFRDKITKEQNEENTQEKIYQQKYKLLIDFQQKIFGELSMFRPRILSSDDLINFYASYANADETNLKYTYEILSDCFITSNATFYKNYILHNTNENKEIYSCFISIKAYESENISSLLTSKLLRCPIEYSVFLHLRAYNKEKAIKKIRETSAFSAEIVKNELSDLLELITADRENLIEVSYSIYLKADSQKELNENANTIINILKLQGLSVVREDLNQKALYFSFFASRGNLNARKKTLKTSNLSTICTFEKEITGFNKNDWGDEAVTTFRHLNGTPFFFNFHCEENADKPLGHTMIIGGSSSGKTTLTQFLMCNLFKYDIDILALDKLNGMYAFTNYVNGTYSTSDDFKINPFSLDPTPENLAFLEQWLNTMAGLSDENAEEKRIIQETLTRVYNNKETKDTIQLTNFIESISSGESSKELANLLKTKFNLYKYSIFNNSQDALNFTQQLSVINMDGLTNSNKTNSALLALYIFHKLKNRAKNGVRRGFFCFIDEFRDYVEEENLRNKIVEAVLEARKIGGVMCLAFQDISIFDKLKDAQNFLGNMANYIIYPTTSAGTLEMLKNTIGLTESEAKFLQETDMRARKVLLKSPIRQESAVLDVNLMRLGNHLKIFSSSADNVKLIKQLKDPLNPQQNWREQFLNYKG</sequence>
<dbReference type="InterPro" id="IPR027417">
    <property type="entry name" value="P-loop_NTPase"/>
</dbReference>
<dbReference type="InterPro" id="IPR051162">
    <property type="entry name" value="T4SS_component"/>
</dbReference>
<protein>
    <submittedName>
        <fullName evidence="6">P-type type IV conjugative transfer system ATPase TrbE/VirB4</fullName>
    </submittedName>
</protein>
<accession>A0A7H9CGB9</accession>
<name>A0A7H9CGB9_9BACT</name>
<dbReference type="InterPro" id="IPR019476">
    <property type="entry name" value="T4SS_TraD_DNA-bd"/>
</dbReference>
<dbReference type="Pfam" id="PF03135">
    <property type="entry name" value="CagE_TrbE_VirB"/>
    <property type="match status" value="1"/>
</dbReference>
<dbReference type="PANTHER" id="PTHR30121:SF12">
    <property type="entry name" value="TYPE IV SECRETION SYSTEM PROTEIN CAGE"/>
    <property type="match status" value="1"/>
</dbReference>
<keyword evidence="7" id="KW-1185">Reference proteome</keyword>
<dbReference type="Pfam" id="PF10412">
    <property type="entry name" value="TrwB_AAD_bind"/>
    <property type="match status" value="1"/>
</dbReference>
<evidence type="ECO:0000256" key="2">
    <source>
        <dbReference type="ARBA" id="ARBA00022741"/>
    </source>
</evidence>
<dbReference type="Gene3D" id="3.40.50.300">
    <property type="entry name" value="P-loop containing nucleotide triphosphate hydrolases"/>
    <property type="match status" value="1"/>
</dbReference>
<evidence type="ECO:0000259" key="4">
    <source>
        <dbReference type="Pfam" id="PF03135"/>
    </source>
</evidence>
<gene>
    <name evidence="6" type="ORF">CINF_0614</name>
</gene>
<evidence type="ECO:0000256" key="1">
    <source>
        <dbReference type="ARBA" id="ARBA00006512"/>
    </source>
</evidence>
<dbReference type="EMBL" id="CP049075">
    <property type="protein sequence ID" value="QLI05136.1"/>
    <property type="molecule type" value="Genomic_DNA"/>
</dbReference>
<keyword evidence="2" id="KW-0547">Nucleotide-binding</keyword>
<dbReference type="Proteomes" id="UP000509414">
    <property type="component" value="Chromosome"/>
</dbReference>
<feature type="domain" description="Type IV secretion system coupling protein TraD DNA-binding" evidence="5">
    <location>
        <begin position="640"/>
        <end position="782"/>
    </location>
</feature>